<feature type="domain" description="HNH nuclease" evidence="2">
    <location>
        <begin position="19"/>
        <end position="72"/>
    </location>
</feature>
<feature type="region of interest" description="Disordered" evidence="1">
    <location>
        <begin position="1"/>
        <end position="20"/>
    </location>
</feature>
<organism evidence="3 4">
    <name type="scientific">Corynebacterium lactis RW2-5</name>
    <dbReference type="NCBI Taxonomy" id="1408189"/>
    <lineage>
        <taxon>Bacteria</taxon>
        <taxon>Bacillati</taxon>
        <taxon>Actinomycetota</taxon>
        <taxon>Actinomycetes</taxon>
        <taxon>Mycobacteriales</taxon>
        <taxon>Corynebacteriaceae</taxon>
        <taxon>Corynebacterium</taxon>
    </lineage>
</organism>
<evidence type="ECO:0000256" key="1">
    <source>
        <dbReference type="SAM" id="MobiDB-lite"/>
    </source>
</evidence>
<protein>
    <submittedName>
        <fullName evidence="3">DNAse</fullName>
    </submittedName>
</protein>
<evidence type="ECO:0000313" key="3">
    <source>
        <dbReference type="EMBL" id="ALA67932.1"/>
    </source>
</evidence>
<feature type="region of interest" description="Disordered" evidence="1">
    <location>
        <begin position="74"/>
        <end position="99"/>
    </location>
</feature>
<dbReference type="Proteomes" id="UP000058446">
    <property type="component" value="Chromosome"/>
</dbReference>
<dbReference type="PATRIC" id="fig|1408189.4.peg.1960"/>
<evidence type="ECO:0000259" key="2">
    <source>
        <dbReference type="SMART" id="SM00507"/>
    </source>
</evidence>
<dbReference type="SMART" id="SM00507">
    <property type="entry name" value="HNHc"/>
    <property type="match status" value="1"/>
</dbReference>
<dbReference type="InterPro" id="IPR002711">
    <property type="entry name" value="HNH"/>
</dbReference>
<dbReference type="AlphaFoldDB" id="A0A0K2H1L6"/>
<name>A0A0K2H1L6_9CORY</name>
<dbReference type="CDD" id="cd00085">
    <property type="entry name" value="HNHc"/>
    <property type="match status" value="1"/>
</dbReference>
<dbReference type="OrthoDB" id="3234360at2"/>
<gene>
    <name evidence="3" type="ORF">CLAC_09775</name>
</gene>
<dbReference type="InterPro" id="IPR003615">
    <property type="entry name" value="HNH_nuc"/>
</dbReference>
<keyword evidence="4" id="KW-1185">Reference proteome</keyword>
<accession>A0A0K2H1L6</accession>
<dbReference type="Gene3D" id="1.10.30.50">
    <property type="match status" value="1"/>
</dbReference>
<dbReference type="RefSeq" id="WP_082313321.1">
    <property type="nucleotide sequence ID" value="NZ_CP006841.1"/>
</dbReference>
<sequence>MPGWKSNSQGPRSRGVSKAVADQVMARDHFECQARLRGCAVIANEVDHVVPVFEGGNDELENLRAICSPCHRKKTAGEATRARQRRRQPVWAKPHPGLL</sequence>
<dbReference type="Pfam" id="PF01844">
    <property type="entry name" value="HNH"/>
    <property type="match status" value="1"/>
</dbReference>
<dbReference type="STRING" id="1408189.CLAC_09775"/>
<dbReference type="GO" id="GO:0008270">
    <property type="term" value="F:zinc ion binding"/>
    <property type="evidence" value="ECO:0007669"/>
    <property type="project" value="InterPro"/>
</dbReference>
<dbReference type="KEGG" id="clw:CLAC_09775"/>
<dbReference type="GO" id="GO:0003676">
    <property type="term" value="F:nucleic acid binding"/>
    <property type="evidence" value="ECO:0007669"/>
    <property type="project" value="InterPro"/>
</dbReference>
<dbReference type="EMBL" id="CP006841">
    <property type="protein sequence ID" value="ALA67932.1"/>
    <property type="molecule type" value="Genomic_DNA"/>
</dbReference>
<reference evidence="3 4" key="1">
    <citation type="submission" date="2013-10" db="EMBL/GenBank/DDBJ databases">
        <title>Complete genome sequence of Corynebacterium lactis DSM 45799(T), isolated from raw cow milk.</title>
        <authorList>
            <person name="Ruckert C."/>
            <person name="Albersmeier A."/>
            <person name="Lipski A."/>
            <person name="Kalinowski J."/>
        </authorList>
    </citation>
    <scope>NUCLEOTIDE SEQUENCE [LARGE SCALE GENOMIC DNA]</scope>
    <source>
        <strain evidence="3 4">RW2-5</strain>
    </source>
</reference>
<dbReference type="GO" id="GO:0004519">
    <property type="term" value="F:endonuclease activity"/>
    <property type="evidence" value="ECO:0007669"/>
    <property type="project" value="InterPro"/>
</dbReference>
<proteinExistence type="predicted"/>
<evidence type="ECO:0000313" key="4">
    <source>
        <dbReference type="Proteomes" id="UP000058446"/>
    </source>
</evidence>
<feature type="compositionally biased region" description="Polar residues" evidence="1">
    <location>
        <begin position="1"/>
        <end position="11"/>
    </location>
</feature>